<dbReference type="RefSeq" id="XP_029756869.1">
    <property type="nucleotide sequence ID" value="XM_029908723.1"/>
</dbReference>
<keyword evidence="1" id="KW-0812">Transmembrane</keyword>
<name>A0A074XF66_AURPU</name>
<evidence type="ECO:0000313" key="3">
    <source>
        <dbReference type="Proteomes" id="UP000030706"/>
    </source>
</evidence>
<organism evidence="2 3">
    <name type="scientific">Aureobasidium pullulans EXF-150</name>
    <dbReference type="NCBI Taxonomy" id="1043002"/>
    <lineage>
        <taxon>Eukaryota</taxon>
        <taxon>Fungi</taxon>
        <taxon>Dikarya</taxon>
        <taxon>Ascomycota</taxon>
        <taxon>Pezizomycotina</taxon>
        <taxon>Dothideomycetes</taxon>
        <taxon>Dothideomycetidae</taxon>
        <taxon>Dothideales</taxon>
        <taxon>Saccotheciaceae</taxon>
        <taxon>Aureobasidium</taxon>
    </lineage>
</organism>
<dbReference type="GO" id="GO:0006506">
    <property type="term" value="P:GPI anchor biosynthetic process"/>
    <property type="evidence" value="ECO:0007669"/>
    <property type="project" value="InterPro"/>
</dbReference>
<feature type="transmembrane region" description="Helical" evidence="1">
    <location>
        <begin position="244"/>
        <end position="262"/>
    </location>
</feature>
<keyword evidence="1" id="KW-0472">Membrane</keyword>
<dbReference type="OrthoDB" id="2016523at2759"/>
<dbReference type="GO" id="GO:0000139">
    <property type="term" value="C:Golgi membrane"/>
    <property type="evidence" value="ECO:0007669"/>
    <property type="project" value="InterPro"/>
</dbReference>
<keyword evidence="1" id="KW-1133">Transmembrane helix</keyword>
<dbReference type="PANTHER" id="PTHR31410:SF1">
    <property type="entry name" value="POST-GPI ATTACHMENT TO PROTEINS FACTOR 4"/>
    <property type="match status" value="1"/>
</dbReference>
<dbReference type="GO" id="GO:0016757">
    <property type="term" value="F:glycosyltransferase activity"/>
    <property type="evidence" value="ECO:0007669"/>
    <property type="project" value="InterPro"/>
</dbReference>
<accession>A0A074XF66</accession>
<dbReference type="InterPro" id="IPR029675">
    <property type="entry name" value="PGAP4"/>
</dbReference>
<dbReference type="PANTHER" id="PTHR31410">
    <property type="entry name" value="TRANSMEMBRANE PROTEIN 246"/>
    <property type="match status" value="1"/>
</dbReference>
<evidence type="ECO:0008006" key="4">
    <source>
        <dbReference type="Google" id="ProtNLM"/>
    </source>
</evidence>
<feature type="transmembrane region" description="Helical" evidence="1">
    <location>
        <begin position="274"/>
        <end position="293"/>
    </location>
</feature>
<keyword evidence="3" id="KW-1185">Reference proteome</keyword>
<protein>
    <recommendedName>
        <fullName evidence="4">Integral membrane protein</fullName>
    </recommendedName>
</protein>
<gene>
    <name evidence="2" type="ORF">M438DRAFT_377283</name>
</gene>
<reference evidence="2 3" key="1">
    <citation type="journal article" date="2014" name="BMC Genomics">
        <title>Genome sequencing of four Aureobasidium pullulans varieties: biotechnological potential, stress tolerance, and description of new species.</title>
        <authorList>
            <person name="Gostin Ar C."/>
            <person name="Ohm R.A."/>
            <person name="Kogej T."/>
            <person name="Sonjak S."/>
            <person name="Turk M."/>
            <person name="Zajc J."/>
            <person name="Zalar P."/>
            <person name="Grube M."/>
            <person name="Sun H."/>
            <person name="Han J."/>
            <person name="Sharma A."/>
            <person name="Chiniquy J."/>
            <person name="Ngan C.Y."/>
            <person name="Lipzen A."/>
            <person name="Barry K."/>
            <person name="Grigoriev I.V."/>
            <person name="Gunde-Cimerman N."/>
        </authorList>
    </citation>
    <scope>NUCLEOTIDE SEQUENCE [LARGE SCALE GENOMIC DNA]</scope>
    <source>
        <strain evidence="2 3">EXF-150</strain>
    </source>
</reference>
<dbReference type="CDD" id="cd22189">
    <property type="entry name" value="PGAP4-like_fungal"/>
    <property type="match status" value="1"/>
</dbReference>
<dbReference type="HOGENOM" id="CLU_036324_0_0_1"/>
<evidence type="ECO:0000313" key="2">
    <source>
        <dbReference type="EMBL" id="KEQ80682.1"/>
    </source>
</evidence>
<dbReference type="AlphaFoldDB" id="A0A074XF66"/>
<proteinExistence type="predicted"/>
<dbReference type="Proteomes" id="UP000030706">
    <property type="component" value="Unassembled WGS sequence"/>
</dbReference>
<dbReference type="GeneID" id="40751029"/>
<dbReference type="EMBL" id="KL584996">
    <property type="protein sequence ID" value="KEQ80682.1"/>
    <property type="molecule type" value="Genomic_DNA"/>
</dbReference>
<sequence length="415" mass="46912">MLSCSRPWLRSIVLFVTLVASFCVYGHYNFYRDPGSIFFDEHRAFQRQYSTYRQAEIAGFSDVRQDTHAISRTKKTASICASFPSVKRQGSQYLPIAVASALQGLSDCERQDLFLNILIAHTNTTEHPSSSLKWLADSVDSLHGYEVSNQQLEHLQELELNKDFSTKAVFDYIHALSDCYETQADWIIIFEDDILLADGWFAKTKQAVLSFSEEAKDDLLFMRLFNQERSTGWGSREVGGNHEFSISISISLVVFAILTFLCKRSRIVRKLVDDGTVFVVCILAIPTFVVLFFQAGKASMLPPHPGVRKERFGCCAQGLVFPRAKAPRVVEYLNAKQSGQIDLMLDDLAREDKLDRYALYPVQVQHIGQSSVRGTTAHEAQAIWSMTFEDLDPKALRMSHAKMLKDLYPSECAIG</sequence>
<evidence type="ECO:0000256" key="1">
    <source>
        <dbReference type="SAM" id="Phobius"/>
    </source>
</evidence>
<feature type="transmembrane region" description="Helical" evidence="1">
    <location>
        <begin position="12"/>
        <end position="31"/>
    </location>
</feature>